<dbReference type="GO" id="GO:0006565">
    <property type="term" value="P:L-serine catabolic process"/>
    <property type="evidence" value="ECO:0007669"/>
    <property type="project" value="TreeGrafter"/>
</dbReference>
<dbReference type="AlphaFoldDB" id="A0A0H2MYH7"/>
<dbReference type="GO" id="GO:0004794">
    <property type="term" value="F:threonine deaminase activity"/>
    <property type="evidence" value="ECO:0007669"/>
    <property type="project" value="TreeGrafter"/>
</dbReference>
<dbReference type="Gene3D" id="3.40.50.1100">
    <property type="match status" value="2"/>
</dbReference>
<dbReference type="PANTHER" id="PTHR48078:SF6">
    <property type="entry name" value="L-THREONINE DEHYDRATASE CATABOLIC TDCB"/>
    <property type="match status" value="1"/>
</dbReference>
<dbReference type="FunFam" id="3.40.50.1100:FF:000005">
    <property type="entry name" value="Threonine dehydratase catabolic"/>
    <property type="match status" value="1"/>
</dbReference>
<dbReference type="PANTHER" id="PTHR48078">
    <property type="entry name" value="THREONINE DEHYDRATASE, MITOCHONDRIAL-RELATED"/>
    <property type="match status" value="1"/>
</dbReference>
<dbReference type="InterPro" id="IPR050147">
    <property type="entry name" value="Ser/Thr_Dehydratase"/>
</dbReference>
<evidence type="ECO:0000313" key="6">
    <source>
        <dbReference type="EMBL" id="KLN61790.1"/>
    </source>
</evidence>
<dbReference type="SUPFAM" id="SSF53686">
    <property type="entry name" value="Tryptophan synthase beta subunit-like PLP-dependent enzymes"/>
    <property type="match status" value="1"/>
</dbReference>
<gene>
    <name evidence="6" type="ORF">WH96_05720</name>
</gene>
<proteinExistence type="inferred from homology"/>
<dbReference type="GO" id="GO:0006567">
    <property type="term" value="P:L-threonine catabolic process"/>
    <property type="evidence" value="ECO:0007669"/>
    <property type="project" value="TreeGrafter"/>
</dbReference>
<evidence type="ECO:0000313" key="7">
    <source>
        <dbReference type="Proteomes" id="UP000035444"/>
    </source>
</evidence>
<dbReference type="InterPro" id="IPR036052">
    <property type="entry name" value="TrpB-like_PALP_sf"/>
</dbReference>
<dbReference type="GO" id="GO:0003941">
    <property type="term" value="F:L-serine ammonia-lyase activity"/>
    <property type="evidence" value="ECO:0007669"/>
    <property type="project" value="TreeGrafter"/>
</dbReference>
<dbReference type="Proteomes" id="UP000035444">
    <property type="component" value="Unassembled WGS sequence"/>
</dbReference>
<protein>
    <recommendedName>
        <fullName evidence="5">Tryptophan synthase beta chain-like PALP domain-containing protein</fullName>
    </recommendedName>
</protein>
<keyword evidence="3" id="KW-0663">Pyridoxal phosphate</keyword>
<sequence>MIINDRNLVEEITAANQRIKAVDGGVRETPLDEAPSFSERTGTTFLLKGEHLQRTGSFKMRGAMNKVLTLSDEQREKGITTASTGNHGMATAQAARVGDVEATIYLPDTVSPLKHGNITRMGAKTVLVNGTCVDSERTARAAATEQGITYVSAYADLDVIAGQGTIGLELAAQCPDLAAVYICVGGGGLISGVGSYLKSRLPDVDIIGCWAENAASMHHCLEKGEIYDAWEADTLADGSAGGVEEGTVTFPICQKVIDRHVLVSEDDIAQAMRDVAANERFIIEGSAGVAVAAALKTGSDYQGKKIAVVICGRNIGYETFCDVLNSVGEGKNNA</sequence>
<keyword evidence="7" id="KW-1185">Reference proteome</keyword>
<evidence type="ECO:0000256" key="4">
    <source>
        <dbReference type="ARBA" id="ARBA00023239"/>
    </source>
</evidence>
<dbReference type="InterPro" id="IPR001926">
    <property type="entry name" value="TrpB-like_PALP"/>
</dbReference>
<dbReference type="NCBIfam" id="NF005292">
    <property type="entry name" value="PRK06815.1"/>
    <property type="match status" value="1"/>
</dbReference>
<dbReference type="GO" id="GO:0009097">
    <property type="term" value="P:isoleucine biosynthetic process"/>
    <property type="evidence" value="ECO:0007669"/>
    <property type="project" value="TreeGrafter"/>
</dbReference>
<dbReference type="STRING" id="1489064.WH96_05720"/>
<evidence type="ECO:0000259" key="5">
    <source>
        <dbReference type="Pfam" id="PF00291"/>
    </source>
</evidence>
<dbReference type="OrthoDB" id="9811476at2"/>
<dbReference type="CDD" id="cd01562">
    <property type="entry name" value="Thr-dehyd"/>
    <property type="match status" value="1"/>
</dbReference>
<comment type="similarity">
    <text evidence="2">Belongs to the serine/threonine dehydratase family.</text>
</comment>
<comment type="cofactor">
    <cofactor evidence="1">
        <name>pyridoxal 5'-phosphate</name>
        <dbReference type="ChEBI" id="CHEBI:597326"/>
    </cofactor>
</comment>
<dbReference type="Pfam" id="PF00291">
    <property type="entry name" value="PALP"/>
    <property type="match status" value="1"/>
</dbReference>
<evidence type="ECO:0000256" key="1">
    <source>
        <dbReference type="ARBA" id="ARBA00001933"/>
    </source>
</evidence>
<feature type="domain" description="Tryptophan synthase beta chain-like PALP" evidence="5">
    <location>
        <begin position="23"/>
        <end position="312"/>
    </location>
</feature>
<evidence type="ECO:0000256" key="3">
    <source>
        <dbReference type="ARBA" id="ARBA00022898"/>
    </source>
</evidence>
<organism evidence="6 7">
    <name type="scientific">Kiloniella spongiae</name>
    <dbReference type="NCBI Taxonomy" id="1489064"/>
    <lineage>
        <taxon>Bacteria</taxon>
        <taxon>Pseudomonadati</taxon>
        <taxon>Pseudomonadota</taxon>
        <taxon>Alphaproteobacteria</taxon>
        <taxon>Rhodospirillales</taxon>
        <taxon>Kiloniellaceae</taxon>
        <taxon>Kiloniella</taxon>
    </lineage>
</organism>
<keyword evidence="4" id="KW-0456">Lyase</keyword>
<evidence type="ECO:0000256" key="2">
    <source>
        <dbReference type="ARBA" id="ARBA00010869"/>
    </source>
</evidence>
<name>A0A0H2MYH7_9PROT</name>
<accession>A0A0H2MYH7</accession>
<dbReference type="RefSeq" id="WP_047763127.1">
    <property type="nucleotide sequence ID" value="NZ_LAQL01000003.1"/>
</dbReference>
<reference evidence="6 7" key="1">
    <citation type="submission" date="2015-03" db="EMBL/GenBank/DDBJ databases">
        <title>Genome Sequence of Kiloniella spongiae MEBiC09566, isolated from a marine sponge.</title>
        <authorList>
            <person name="Shao Z."/>
            <person name="Wang L."/>
            <person name="Li X."/>
        </authorList>
    </citation>
    <scope>NUCLEOTIDE SEQUENCE [LARGE SCALE GENOMIC DNA]</scope>
    <source>
        <strain evidence="6 7">MEBiC09566</strain>
    </source>
</reference>
<dbReference type="EMBL" id="LAQL01000003">
    <property type="protein sequence ID" value="KLN61790.1"/>
    <property type="molecule type" value="Genomic_DNA"/>
</dbReference>
<comment type="caution">
    <text evidence="6">The sequence shown here is derived from an EMBL/GenBank/DDBJ whole genome shotgun (WGS) entry which is preliminary data.</text>
</comment>